<name>A0ABS0N8M1_9NEIS</name>
<dbReference type="RefSeq" id="WP_197902559.1">
    <property type="nucleotide sequence ID" value="NZ_JACSGR010000002.1"/>
</dbReference>
<proteinExistence type="predicted"/>
<evidence type="ECO:0000313" key="2">
    <source>
        <dbReference type="Proteomes" id="UP000768471"/>
    </source>
</evidence>
<organism evidence="1 2">
    <name type="scientific">Eikenella glucosivorans</name>
    <dbReference type="NCBI Taxonomy" id="2766967"/>
    <lineage>
        <taxon>Bacteria</taxon>
        <taxon>Pseudomonadati</taxon>
        <taxon>Pseudomonadota</taxon>
        <taxon>Betaproteobacteria</taxon>
        <taxon>Neisseriales</taxon>
        <taxon>Neisseriaceae</taxon>
        <taxon>Eikenella</taxon>
    </lineage>
</organism>
<accession>A0ABS0N8M1</accession>
<gene>
    <name evidence="1" type="ORF">H9Q10_03055</name>
</gene>
<dbReference type="Proteomes" id="UP000768471">
    <property type="component" value="Unassembled WGS sequence"/>
</dbReference>
<protein>
    <submittedName>
        <fullName evidence="1">Uncharacterized protein</fullName>
    </submittedName>
</protein>
<evidence type="ECO:0000313" key="1">
    <source>
        <dbReference type="EMBL" id="MBH5328646.1"/>
    </source>
</evidence>
<dbReference type="EMBL" id="JACSGR010000002">
    <property type="protein sequence ID" value="MBH5328646.1"/>
    <property type="molecule type" value="Genomic_DNA"/>
</dbReference>
<reference evidence="1 2" key="1">
    <citation type="submission" date="2020-09" db="EMBL/GenBank/DDBJ databases">
        <title>Eikenella S3660 sp. nov., isolated from a throat swab.</title>
        <authorList>
            <person name="Buhl M."/>
        </authorList>
    </citation>
    <scope>NUCLEOTIDE SEQUENCE [LARGE SCALE GENOMIC DNA]</scope>
    <source>
        <strain evidence="1 2">S3360</strain>
    </source>
</reference>
<sequence>MAIFASVRECVIDFDEIRGGLYKKMPELSGGVRAGKGLAKLVASETNEGYLKSTTCFIAVLCKAPLCFVLILMKLCLSFVETQPRSAAALRRRFQVALVWLGVFKRRDWPAG</sequence>
<keyword evidence="2" id="KW-1185">Reference proteome</keyword>
<comment type="caution">
    <text evidence="1">The sequence shown here is derived from an EMBL/GenBank/DDBJ whole genome shotgun (WGS) entry which is preliminary data.</text>
</comment>